<comment type="caution">
    <text evidence="10">The sequence shown here is derived from an EMBL/GenBank/DDBJ whole genome shotgun (WGS) entry which is preliminary data.</text>
</comment>
<dbReference type="Pfam" id="PF25198">
    <property type="entry name" value="Spore_GerAC_N"/>
    <property type="match status" value="1"/>
</dbReference>
<dbReference type="InterPro" id="IPR038501">
    <property type="entry name" value="Spore_GerAC_C_sf"/>
</dbReference>
<keyword evidence="3" id="KW-0309">Germination</keyword>
<proteinExistence type="inferred from homology"/>
<comment type="subcellular location">
    <subcellularLocation>
        <location evidence="1">Membrane</location>
        <topology evidence="1">Lipid-anchor</topology>
    </subcellularLocation>
</comment>
<evidence type="ECO:0000259" key="8">
    <source>
        <dbReference type="Pfam" id="PF05504"/>
    </source>
</evidence>
<evidence type="ECO:0000256" key="2">
    <source>
        <dbReference type="ARBA" id="ARBA00007886"/>
    </source>
</evidence>
<evidence type="ECO:0000256" key="3">
    <source>
        <dbReference type="ARBA" id="ARBA00022544"/>
    </source>
</evidence>
<feature type="domain" description="Spore germination protein N-terminal" evidence="9">
    <location>
        <begin position="22"/>
        <end position="201"/>
    </location>
</feature>
<dbReference type="GO" id="GO:0016020">
    <property type="term" value="C:membrane"/>
    <property type="evidence" value="ECO:0007669"/>
    <property type="project" value="UniProtKB-SubCell"/>
</dbReference>
<accession>A0A9X8RB92</accession>
<evidence type="ECO:0000256" key="4">
    <source>
        <dbReference type="ARBA" id="ARBA00022729"/>
    </source>
</evidence>
<evidence type="ECO:0000313" key="11">
    <source>
        <dbReference type="Proteomes" id="UP000185829"/>
    </source>
</evidence>
<evidence type="ECO:0000256" key="1">
    <source>
        <dbReference type="ARBA" id="ARBA00004635"/>
    </source>
</evidence>
<dbReference type="Gene3D" id="3.30.300.210">
    <property type="entry name" value="Nutrient germinant receptor protein C, domain 3"/>
    <property type="match status" value="1"/>
</dbReference>
<dbReference type="Gene3D" id="6.20.190.10">
    <property type="entry name" value="Nutrient germinant receptor protein C, domain 1"/>
    <property type="match status" value="1"/>
</dbReference>
<reference evidence="10 11" key="1">
    <citation type="submission" date="2017-01" db="EMBL/GenBank/DDBJ databases">
        <authorList>
            <person name="Varghese N."/>
            <person name="Submissions S."/>
        </authorList>
    </citation>
    <scope>NUCLEOTIDE SEQUENCE [LARGE SCALE GENOMIC DNA]</scope>
    <source>
        <strain evidence="10 11">RUG2-6</strain>
    </source>
</reference>
<dbReference type="InterPro" id="IPR046953">
    <property type="entry name" value="Spore_GerAC-like_C"/>
</dbReference>
<dbReference type="PANTHER" id="PTHR35789">
    <property type="entry name" value="SPORE GERMINATION PROTEIN B3"/>
    <property type="match status" value="1"/>
</dbReference>
<evidence type="ECO:0000256" key="6">
    <source>
        <dbReference type="ARBA" id="ARBA00023139"/>
    </source>
</evidence>
<keyword evidence="4" id="KW-0732">Signal</keyword>
<keyword evidence="6" id="KW-0564">Palmitate</keyword>
<dbReference type="PROSITE" id="PS51257">
    <property type="entry name" value="PROKAR_LIPOPROTEIN"/>
    <property type="match status" value="1"/>
</dbReference>
<dbReference type="AlphaFoldDB" id="A0A9X8RB92"/>
<feature type="domain" description="Spore germination GerAC-like C-terminal" evidence="8">
    <location>
        <begin position="225"/>
        <end position="388"/>
    </location>
</feature>
<dbReference type="GO" id="GO:0009847">
    <property type="term" value="P:spore germination"/>
    <property type="evidence" value="ECO:0007669"/>
    <property type="project" value="InterPro"/>
</dbReference>
<protein>
    <submittedName>
        <fullName evidence="10">Spore germination protein KC</fullName>
    </submittedName>
</protein>
<keyword evidence="5" id="KW-0472">Membrane</keyword>
<dbReference type="Proteomes" id="UP000185829">
    <property type="component" value="Unassembled WGS sequence"/>
</dbReference>
<gene>
    <name evidence="10" type="ORF">SAMN05878482_105225</name>
</gene>
<dbReference type="InterPro" id="IPR057336">
    <property type="entry name" value="GerAC_N"/>
</dbReference>
<dbReference type="NCBIfam" id="TIGR02887">
    <property type="entry name" value="spore_ger_x_C"/>
    <property type="match status" value="1"/>
</dbReference>
<keyword evidence="7" id="KW-0449">Lipoprotein</keyword>
<comment type="similarity">
    <text evidence="2">Belongs to the GerABKC lipoprotein family.</text>
</comment>
<dbReference type="RefSeq" id="WP_076369383.1">
    <property type="nucleotide sequence ID" value="NZ_FTMX01000005.1"/>
</dbReference>
<name>A0A9X8RB92_9BACI</name>
<sequence>MKISISLLRIAAICLLISGCSNYRELNELGVIIGMGIDHNDDPDNPYKVTYQVINPSGLAQTSTSGGKGLAVINYTVSAKTLVDAYAKASAIIPRENNISHLSVIIIGEELARNGLDLLFDAIERGKNQRVSVPVYIARGNTAEYLLGIIEPLEMTPGKNIISTTKSEQSDYGSTNEVYVYDTISALMSEGKDVLLPGISIRNDSKKAKQISNFETTSPAYIEAKGIALFRKGKMVRWLDGETARAAQFVTSDINRTDVVIPCSVKGIVTITAIRVKSKMKTKIHHEKPVIQTSLNVMGEIMETSCDLDMSNPRLLKEFERKMENELKKQIKRTISIAQKEKSDIFGFGDALSRTNPDYWRLHKKNWDNLFSDAEISMKVNVDIINSGMRIEPYKSN</sequence>
<organism evidence="10 11">
    <name type="scientific">Peribacillus simplex</name>
    <dbReference type="NCBI Taxonomy" id="1478"/>
    <lineage>
        <taxon>Bacteria</taxon>
        <taxon>Bacillati</taxon>
        <taxon>Bacillota</taxon>
        <taxon>Bacilli</taxon>
        <taxon>Bacillales</taxon>
        <taxon>Bacillaceae</taxon>
        <taxon>Peribacillus</taxon>
    </lineage>
</organism>
<dbReference type="EMBL" id="FTMX01000005">
    <property type="protein sequence ID" value="SIR72847.1"/>
    <property type="molecule type" value="Genomic_DNA"/>
</dbReference>
<dbReference type="PANTHER" id="PTHR35789:SF1">
    <property type="entry name" value="SPORE GERMINATION PROTEIN B3"/>
    <property type="match status" value="1"/>
</dbReference>
<evidence type="ECO:0000259" key="9">
    <source>
        <dbReference type="Pfam" id="PF25198"/>
    </source>
</evidence>
<evidence type="ECO:0000256" key="5">
    <source>
        <dbReference type="ARBA" id="ARBA00023136"/>
    </source>
</evidence>
<dbReference type="Pfam" id="PF05504">
    <property type="entry name" value="Spore_GerAC"/>
    <property type="match status" value="1"/>
</dbReference>
<dbReference type="InterPro" id="IPR008844">
    <property type="entry name" value="Spore_GerAC-like"/>
</dbReference>
<evidence type="ECO:0000313" key="10">
    <source>
        <dbReference type="EMBL" id="SIR72847.1"/>
    </source>
</evidence>
<evidence type="ECO:0000256" key="7">
    <source>
        <dbReference type="ARBA" id="ARBA00023288"/>
    </source>
</evidence>